<evidence type="ECO:0000259" key="7">
    <source>
        <dbReference type="Pfam" id="PF01048"/>
    </source>
</evidence>
<evidence type="ECO:0000256" key="5">
    <source>
        <dbReference type="ARBA" id="ARBA00050313"/>
    </source>
</evidence>
<proteinExistence type="inferred from homology"/>
<dbReference type="EMBL" id="ACKY01000053">
    <property type="protein sequence ID" value="EEV88844.1"/>
    <property type="molecule type" value="Genomic_DNA"/>
</dbReference>
<feature type="binding site" evidence="6">
    <location>
        <position position="88"/>
    </location>
    <ligand>
        <name>substrate</name>
    </ligand>
</feature>
<evidence type="ECO:0000313" key="9">
    <source>
        <dbReference type="Proteomes" id="UP000004870"/>
    </source>
</evidence>
<keyword evidence="4 6" id="KW-0486">Methionine biosynthesis</keyword>
<dbReference type="GO" id="GO:0008930">
    <property type="term" value="F:methylthioadenosine nucleosidase activity"/>
    <property type="evidence" value="ECO:0007669"/>
    <property type="project" value="UniProtKB-UniRule"/>
</dbReference>
<dbReference type="HAMAP" id="MF_01684">
    <property type="entry name" value="Salvage_MtnN"/>
    <property type="match status" value="1"/>
</dbReference>
<dbReference type="Gene3D" id="3.40.50.1580">
    <property type="entry name" value="Nucleoside phosphorylase domain"/>
    <property type="match status" value="1"/>
</dbReference>
<dbReference type="STRING" id="2718.CHUV0807_1791"/>
<evidence type="ECO:0000256" key="1">
    <source>
        <dbReference type="ARBA" id="ARBA00004945"/>
    </source>
</evidence>
<dbReference type="GO" id="GO:0019509">
    <property type="term" value="P:L-methionine salvage from methylthioadenosine"/>
    <property type="evidence" value="ECO:0007669"/>
    <property type="project" value="UniProtKB-UniRule"/>
</dbReference>
<dbReference type="SUPFAM" id="SSF53167">
    <property type="entry name" value="Purine and uridine phosphorylases"/>
    <property type="match status" value="1"/>
</dbReference>
<accession>C8N967</accession>
<comment type="catalytic activity">
    <reaction evidence="6">
        <text>S-methyl-5'-thioadenosine + H2O = 5-(methylsulfanyl)-D-ribose + adenine</text>
        <dbReference type="Rhea" id="RHEA:13617"/>
        <dbReference type="ChEBI" id="CHEBI:15377"/>
        <dbReference type="ChEBI" id="CHEBI:16708"/>
        <dbReference type="ChEBI" id="CHEBI:17509"/>
        <dbReference type="ChEBI" id="CHEBI:78440"/>
        <dbReference type="EC" id="3.2.2.9"/>
    </reaction>
</comment>
<dbReference type="GO" id="GO:0019284">
    <property type="term" value="P:L-methionine salvage from S-adenosylmethionine"/>
    <property type="evidence" value="ECO:0007669"/>
    <property type="project" value="TreeGrafter"/>
</dbReference>
<evidence type="ECO:0000256" key="3">
    <source>
        <dbReference type="ARBA" id="ARBA00022801"/>
    </source>
</evidence>
<evidence type="ECO:0000313" key="8">
    <source>
        <dbReference type="EMBL" id="EEV88844.1"/>
    </source>
</evidence>
<dbReference type="NCBIfam" id="TIGR01704">
    <property type="entry name" value="MTA_SAH-Nsdase"/>
    <property type="match status" value="1"/>
</dbReference>
<dbReference type="UniPathway" id="UPA00904">
    <property type="reaction ID" value="UER00871"/>
</dbReference>
<dbReference type="InterPro" id="IPR000845">
    <property type="entry name" value="Nucleoside_phosphorylase_d"/>
</dbReference>
<feature type="binding site" evidence="6">
    <location>
        <position position="163"/>
    </location>
    <ligand>
        <name>substrate</name>
    </ligand>
</feature>
<dbReference type="Pfam" id="PF01048">
    <property type="entry name" value="PNP_UDP_1"/>
    <property type="match status" value="1"/>
</dbReference>
<reference evidence="8 9" key="1">
    <citation type="submission" date="2009-08" db="EMBL/GenBank/DDBJ databases">
        <authorList>
            <person name="Qin X."/>
            <person name="Bachman B."/>
            <person name="Battles P."/>
            <person name="Bell A."/>
            <person name="Bess C."/>
            <person name="Bickham C."/>
            <person name="Chaboub L."/>
            <person name="Chen D."/>
            <person name="Coyle M."/>
            <person name="Deiros D.R."/>
            <person name="Dinh H."/>
            <person name="Forbes L."/>
            <person name="Fowler G."/>
            <person name="Francisco L."/>
            <person name="Fu Q."/>
            <person name="Gubbala S."/>
            <person name="Hale W."/>
            <person name="Han Y."/>
            <person name="Hemphill L."/>
            <person name="Highlander S.K."/>
            <person name="Hirani K."/>
            <person name="Hogues M."/>
            <person name="Jackson L."/>
            <person name="Jakkamsetti A."/>
            <person name="Javaid M."/>
            <person name="Jiang H."/>
            <person name="Korchina V."/>
            <person name="Kovar C."/>
            <person name="Lara F."/>
            <person name="Lee S."/>
            <person name="Mata R."/>
            <person name="Mathew T."/>
            <person name="Moen C."/>
            <person name="Morales K."/>
            <person name="Munidasa M."/>
            <person name="Nazareth L."/>
            <person name="Ngo R."/>
            <person name="Nguyen L."/>
            <person name="Okwuonu G."/>
            <person name="Ongeri F."/>
            <person name="Patil S."/>
            <person name="Petrosino J."/>
            <person name="Pham C."/>
            <person name="Pham P."/>
            <person name="Pu L.-L."/>
            <person name="Puazo M."/>
            <person name="Raj R."/>
            <person name="Reid J."/>
            <person name="Rouhana J."/>
            <person name="Saada N."/>
            <person name="Shang Y."/>
            <person name="Simmons D."/>
            <person name="Thornton R."/>
            <person name="Warren J."/>
            <person name="Weissenberger G."/>
            <person name="Zhang J."/>
            <person name="Zhang L."/>
            <person name="Zhou C."/>
            <person name="Zhu D."/>
            <person name="Muzny D."/>
            <person name="Worley K."/>
            <person name="Gibbs R."/>
        </authorList>
    </citation>
    <scope>NUCLEOTIDE SEQUENCE [LARGE SCALE GENOMIC DNA]</scope>
    <source>
        <strain evidence="9">ATCC 15826 / DSM 8339 / NCTC 10426 / 6573</strain>
    </source>
</reference>
<evidence type="ECO:0000256" key="4">
    <source>
        <dbReference type="ARBA" id="ARBA00023167"/>
    </source>
</evidence>
<dbReference type="AlphaFoldDB" id="C8N967"/>
<feature type="active site" description="Proton donor" evidence="6">
    <location>
        <position position="208"/>
    </location>
</feature>
<keyword evidence="9" id="KW-1185">Reference proteome</keyword>
<dbReference type="NCBIfam" id="NF004079">
    <property type="entry name" value="PRK05584.1"/>
    <property type="match status" value="1"/>
</dbReference>
<name>C8N967_CARH6</name>
<dbReference type="Proteomes" id="UP000004870">
    <property type="component" value="Unassembled WGS sequence"/>
</dbReference>
<comment type="caution">
    <text evidence="8">The sequence shown here is derived from an EMBL/GenBank/DDBJ whole genome shotgun (WGS) entry which is preliminary data.</text>
</comment>
<comment type="pathway">
    <text evidence="1 6">Amino-acid biosynthesis; L-methionine biosynthesis via salvage pathway; S-methyl-5-thio-alpha-D-ribose 1-phosphate from S-methyl-5'-thioadenosine (hydrolase route): step 1/2.</text>
</comment>
<dbReference type="GO" id="GO:0008782">
    <property type="term" value="F:adenosylhomocysteine nucleosidase activity"/>
    <property type="evidence" value="ECO:0007669"/>
    <property type="project" value="UniProtKB-UniRule"/>
</dbReference>
<comment type="catalytic activity">
    <reaction evidence="6">
        <text>S-adenosyl-L-homocysteine + H2O = S-(5-deoxy-D-ribos-5-yl)-L-homocysteine + adenine</text>
        <dbReference type="Rhea" id="RHEA:17805"/>
        <dbReference type="ChEBI" id="CHEBI:15377"/>
        <dbReference type="ChEBI" id="CHEBI:16708"/>
        <dbReference type="ChEBI" id="CHEBI:57856"/>
        <dbReference type="ChEBI" id="CHEBI:58195"/>
        <dbReference type="EC" id="3.2.2.9"/>
    </reaction>
</comment>
<feature type="domain" description="Nucleoside phosphorylase" evidence="7">
    <location>
        <begin position="12"/>
        <end position="237"/>
    </location>
</feature>
<keyword evidence="8" id="KW-0326">Glycosidase</keyword>
<comment type="catalytic activity">
    <reaction evidence="5">
        <text>5'-deoxyadenosine + H2O = 5-deoxy-D-ribose + adenine</text>
        <dbReference type="Rhea" id="RHEA:29859"/>
        <dbReference type="ChEBI" id="CHEBI:15377"/>
        <dbReference type="ChEBI" id="CHEBI:16708"/>
        <dbReference type="ChEBI" id="CHEBI:17319"/>
        <dbReference type="ChEBI" id="CHEBI:149540"/>
        <dbReference type="EC" id="3.2.2.9"/>
    </reaction>
    <physiologicalReaction direction="left-to-right" evidence="5">
        <dbReference type="Rhea" id="RHEA:29860"/>
    </physiologicalReaction>
</comment>
<comment type="similarity">
    <text evidence="6">Belongs to the PNP/UDP phosphorylase family. MtnN subfamily.</text>
</comment>
<protein>
    <recommendedName>
        <fullName evidence="6">5'-methylthioadenosine/S-adenosylhomocysteine nucleosidase</fullName>
        <shortName evidence="6">MTA/SAH nucleosidase</shortName>
        <shortName evidence="6">MTAN</shortName>
        <ecNumber evidence="6">3.2.2.9</ecNumber>
    </recommendedName>
    <alternativeName>
        <fullName evidence="6">5'-deoxyadenosine nucleosidase</fullName>
        <shortName evidence="6">DOA nucleosidase</shortName>
        <shortName evidence="6">dAdo nucleosidase</shortName>
    </alternativeName>
    <alternativeName>
        <fullName evidence="6">5'-methylthioadenosine nucleosidase</fullName>
        <shortName evidence="6">MTA nucleosidase</shortName>
    </alternativeName>
    <alternativeName>
        <fullName evidence="6">S-adenosylhomocysteine nucleosidase</fullName>
        <shortName evidence="6">AdoHcy nucleosidase</shortName>
        <shortName evidence="6">SAH nucleosidase</shortName>
        <shortName evidence="6">SRH nucleosidase</shortName>
    </alternativeName>
</protein>
<gene>
    <name evidence="6 8" type="primary">mtnN</name>
    <name evidence="8" type="ORF">HMPREF0198_1045</name>
</gene>
<evidence type="ECO:0000256" key="2">
    <source>
        <dbReference type="ARBA" id="ARBA00022605"/>
    </source>
</evidence>
<dbReference type="GO" id="GO:0005829">
    <property type="term" value="C:cytosol"/>
    <property type="evidence" value="ECO:0007669"/>
    <property type="project" value="TreeGrafter"/>
</dbReference>
<feature type="active site" description="Proton acceptor" evidence="6">
    <location>
        <position position="22"/>
    </location>
</feature>
<dbReference type="HOGENOM" id="CLU_031248_2_2_6"/>
<dbReference type="PANTHER" id="PTHR46832">
    <property type="entry name" value="5'-METHYLTHIOADENOSINE/S-ADENOSYLHOMOCYSTEINE NUCLEOSIDASE"/>
    <property type="match status" value="1"/>
</dbReference>
<dbReference type="GO" id="GO:0009164">
    <property type="term" value="P:nucleoside catabolic process"/>
    <property type="evidence" value="ECO:0007669"/>
    <property type="project" value="InterPro"/>
</dbReference>
<evidence type="ECO:0000256" key="6">
    <source>
        <dbReference type="HAMAP-Rule" id="MF_01684"/>
    </source>
</evidence>
<dbReference type="CDD" id="cd09008">
    <property type="entry name" value="MTAN"/>
    <property type="match status" value="1"/>
</dbReference>
<dbReference type="FunFam" id="3.40.50.1580:FF:000001">
    <property type="entry name" value="MTA/SAH nucleosidase family protein"/>
    <property type="match status" value="1"/>
</dbReference>
<keyword evidence="2 6" id="KW-0028">Amino-acid biosynthesis</keyword>
<comment type="function">
    <text evidence="6">Catalyzes the irreversible cleavage of the glycosidic bond in both 5'-methylthioadenosine (MTA) and S-adenosylhomocysteine (SAH/AdoHcy) to adenine and the corresponding thioribose, 5'-methylthioribose and S-ribosylhomocysteine, respectively. Also cleaves 5'-deoxyadenosine, a toxic by-product of radical S-adenosylmethionine (SAM) enzymes, into 5-deoxyribose and adenine.</text>
</comment>
<dbReference type="EC" id="3.2.2.9" evidence="6"/>
<dbReference type="InterPro" id="IPR010049">
    <property type="entry name" value="MTA_SAH_Nsdase"/>
</dbReference>
<dbReference type="PANTHER" id="PTHR46832:SF1">
    <property type="entry name" value="5'-METHYLTHIOADENOSINE_S-ADENOSYLHOMOCYSTEINE NUCLEOSIDASE"/>
    <property type="match status" value="1"/>
</dbReference>
<feature type="binding site" evidence="6">
    <location>
        <begin position="184"/>
        <end position="185"/>
    </location>
    <ligand>
        <name>substrate</name>
    </ligand>
</feature>
<sequence>MENTHMTQKNTPVAIIGAMEQEIALLQSRIAQPQHEKVAHVAITRGTLAGKPILLAQSGIGKVNAAITTTILLEKYQAACVINTGSAGGLQGGMKQGDVVVGIQTAHHDADATAFDYVIGQLPQMPARYDSDATLVEHAARAAVAFDGAAIHRGLIVSGDQFINHPDKIARIRTHFPDALAVEMEAAAIAQTCYQFARPCVIIRALSDLADGEAEYSFETFLQMAATHSAEMVENLVKAL</sequence>
<organism evidence="8 9">
    <name type="scientific">Cardiobacterium hominis (strain ATCC 15826 / DSM 8339 / NCTC 10426 / 6573)</name>
    <dbReference type="NCBI Taxonomy" id="638300"/>
    <lineage>
        <taxon>Bacteria</taxon>
        <taxon>Pseudomonadati</taxon>
        <taxon>Pseudomonadota</taxon>
        <taxon>Gammaproteobacteria</taxon>
        <taxon>Cardiobacteriales</taxon>
        <taxon>Cardiobacteriaceae</taxon>
        <taxon>Cardiobacterium</taxon>
    </lineage>
</organism>
<keyword evidence="3 6" id="KW-0378">Hydrolase</keyword>
<dbReference type="InterPro" id="IPR035994">
    <property type="entry name" value="Nucleoside_phosphorylase_sf"/>
</dbReference>